<protein>
    <submittedName>
        <fullName evidence="1">Uncharacterized protein</fullName>
    </submittedName>
</protein>
<sequence>MADLRKPSLIEPDLKADQAEAVAALKQARADHAQRKSEDRRNVLLGQFFAEHVACNPKLRDYVEKHVFSFHTRQRDRDFLRTWLDRIDKKTSRE</sequence>
<comment type="caution">
    <text evidence="1">The sequence shown here is derived from an EMBL/GenBank/DDBJ whole genome shotgun (WGS) entry which is preliminary data.</text>
</comment>
<proteinExistence type="predicted"/>
<dbReference type="Proteomes" id="UP000528286">
    <property type="component" value="Unassembled WGS sequence"/>
</dbReference>
<reference evidence="1 2" key="1">
    <citation type="submission" date="2020-08" db="EMBL/GenBank/DDBJ databases">
        <title>Genomic Encyclopedia of Type Strains, Phase IV (KMG-IV): sequencing the most valuable type-strain genomes for metagenomic binning, comparative biology and taxonomic classification.</title>
        <authorList>
            <person name="Goeker M."/>
        </authorList>
    </citation>
    <scope>NUCLEOTIDE SEQUENCE [LARGE SCALE GENOMIC DNA]</scope>
    <source>
        <strain evidence="1 2">DSM 29853</strain>
    </source>
</reference>
<dbReference type="AlphaFoldDB" id="A0A7W6NN56"/>
<dbReference type="EMBL" id="JACIEZ010000023">
    <property type="protein sequence ID" value="MBB4067389.1"/>
    <property type="molecule type" value="Genomic_DNA"/>
</dbReference>
<evidence type="ECO:0000313" key="2">
    <source>
        <dbReference type="Proteomes" id="UP000528286"/>
    </source>
</evidence>
<accession>A0A7W6NN56</accession>
<gene>
    <name evidence="1" type="ORF">GGR23_004622</name>
</gene>
<name>A0A7W6NN56_9HYPH</name>
<evidence type="ECO:0000313" key="1">
    <source>
        <dbReference type="EMBL" id="MBB4067389.1"/>
    </source>
</evidence>
<dbReference type="RefSeq" id="WP_183368576.1">
    <property type="nucleotide sequence ID" value="NZ_JACIEZ010000023.1"/>
</dbReference>
<organism evidence="1 2">
    <name type="scientific">Gellertiella hungarica</name>
    <dbReference type="NCBI Taxonomy" id="1572859"/>
    <lineage>
        <taxon>Bacteria</taxon>
        <taxon>Pseudomonadati</taxon>
        <taxon>Pseudomonadota</taxon>
        <taxon>Alphaproteobacteria</taxon>
        <taxon>Hyphomicrobiales</taxon>
        <taxon>Rhizobiaceae</taxon>
        <taxon>Gellertiella</taxon>
    </lineage>
</organism>
<keyword evidence="2" id="KW-1185">Reference proteome</keyword>